<dbReference type="SUPFAM" id="SSF56112">
    <property type="entry name" value="Protein kinase-like (PK-like)"/>
    <property type="match status" value="1"/>
</dbReference>
<evidence type="ECO:0000259" key="1">
    <source>
        <dbReference type="PROSITE" id="PS50011"/>
    </source>
</evidence>
<dbReference type="Gene3D" id="1.10.510.10">
    <property type="entry name" value="Transferase(Phosphotransferase) domain 1"/>
    <property type="match status" value="1"/>
</dbReference>
<dbReference type="PANTHER" id="PTHR24361">
    <property type="entry name" value="MITOGEN-ACTIVATED KINASE KINASE KINASE"/>
    <property type="match status" value="1"/>
</dbReference>
<dbReference type="InterPro" id="IPR000719">
    <property type="entry name" value="Prot_kinase_dom"/>
</dbReference>
<dbReference type="GO" id="GO:0004674">
    <property type="term" value="F:protein serine/threonine kinase activity"/>
    <property type="evidence" value="ECO:0007669"/>
    <property type="project" value="TreeGrafter"/>
</dbReference>
<dbReference type="SMART" id="SM00220">
    <property type="entry name" value="S_TKc"/>
    <property type="match status" value="1"/>
</dbReference>
<dbReference type="InterPro" id="IPR011009">
    <property type="entry name" value="Kinase-like_dom_sf"/>
</dbReference>
<dbReference type="PANTHER" id="PTHR24361:SF678">
    <property type="entry name" value="SPORULATION-SPECIFIC PROTEIN 1"/>
    <property type="match status" value="1"/>
</dbReference>
<dbReference type="GO" id="GO:0005737">
    <property type="term" value="C:cytoplasm"/>
    <property type="evidence" value="ECO:0007669"/>
    <property type="project" value="TreeGrafter"/>
</dbReference>
<evidence type="ECO:0000313" key="3">
    <source>
        <dbReference type="Proteomes" id="UP000215127"/>
    </source>
</evidence>
<proteinExistence type="predicted"/>
<dbReference type="InterPro" id="IPR053235">
    <property type="entry name" value="Ser_Thr_kinase"/>
</dbReference>
<dbReference type="GO" id="GO:0005524">
    <property type="term" value="F:ATP binding"/>
    <property type="evidence" value="ECO:0007669"/>
    <property type="project" value="InterPro"/>
</dbReference>
<dbReference type="Proteomes" id="UP000215127">
    <property type="component" value="Chromosome 11"/>
</dbReference>
<reference evidence="2 3" key="1">
    <citation type="submission" date="2016-06" db="EMBL/GenBank/DDBJ databases">
        <authorList>
            <person name="Kjaerup R.B."/>
            <person name="Dalgaard T.S."/>
            <person name="Juul-Madsen H.R."/>
        </authorList>
    </citation>
    <scope>NUCLEOTIDE SEQUENCE [LARGE SCALE GENOMIC DNA]</scope>
</reference>
<dbReference type="EMBL" id="LT853702">
    <property type="protein sequence ID" value="SMQ55255.1"/>
    <property type="molecule type" value="Genomic_DNA"/>
</dbReference>
<dbReference type="InterPro" id="IPR008271">
    <property type="entry name" value="Ser/Thr_kinase_AS"/>
</dbReference>
<gene>
    <name evidence="2" type="ORF">ZT3D7_G10410</name>
</gene>
<dbReference type="Pfam" id="PF00069">
    <property type="entry name" value="Pkinase"/>
    <property type="match status" value="1"/>
</dbReference>
<dbReference type="PROSITE" id="PS50011">
    <property type="entry name" value="PROTEIN_KINASE_DOM"/>
    <property type="match status" value="1"/>
</dbReference>
<dbReference type="AlphaFoldDB" id="A0A1X7S6K7"/>
<accession>A0A1X7S6K7</accession>
<keyword evidence="3" id="KW-1185">Reference proteome</keyword>
<dbReference type="PROSITE" id="PS00108">
    <property type="entry name" value="PROTEIN_KINASE_ST"/>
    <property type="match status" value="1"/>
</dbReference>
<feature type="domain" description="Protein kinase" evidence="1">
    <location>
        <begin position="12"/>
        <end position="322"/>
    </location>
</feature>
<organism evidence="2 3">
    <name type="scientific">Zymoseptoria tritici (strain ST99CH_3D7)</name>
    <dbReference type="NCBI Taxonomy" id="1276538"/>
    <lineage>
        <taxon>Eukaryota</taxon>
        <taxon>Fungi</taxon>
        <taxon>Dikarya</taxon>
        <taxon>Ascomycota</taxon>
        <taxon>Pezizomycotina</taxon>
        <taxon>Dothideomycetes</taxon>
        <taxon>Dothideomycetidae</taxon>
        <taxon>Mycosphaerellales</taxon>
        <taxon>Mycosphaerellaceae</taxon>
        <taxon>Zymoseptoria</taxon>
    </lineage>
</organism>
<dbReference type="STRING" id="1276538.A0A1X7S6K7"/>
<name>A0A1X7S6K7_ZYMT9</name>
<protein>
    <recommendedName>
        <fullName evidence="1">Protein kinase domain-containing protein</fullName>
    </recommendedName>
</protein>
<sequence>MPYSSAQPGYKSPKLSEIVQGSSGREYSIQSVLQDKQIPFGRVYLATNEFRNYVEKEIPQDLEIRASIYHRIGRHPNVRALIDTVPDRRMFVFRYLNENLLGFAQRELSLKLIKRILKCALQGLAALHEQDLVHNDIKANNIMIQTKECSRDADIEQVQLVDLEDTVHLSPGRATMGIQVGNWMWRSPEAHAQGPVEKSSDMFSFGLVCIYAMTQRLVLAVDESELLEGEDKLAIVLERQLSYFADESGFKAFMQYIGAESAWHEIFRVINSGFGKDQPRKPFALWDGNGLDGDFKAFIGGLTNFDPAKRMTAQQALAHRWLENV</sequence>
<evidence type="ECO:0000313" key="2">
    <source>
        <dbReference type="EMBL" id="SMQ55255.1"/>
    </source>
</evidence>